<dbReference type="Proteomes" id="UP000051373">
    <property type="component" value="Unassembled WGS sequence"/>
</dbReference>
<evidence type="ECO:0008006" key="4">
    <source>
        <dbReference type="Google" id="ProtNLM"/>
    </source>
</evidence>
<proteinExistence type="predicted"/>
<dbReference type="EMBL" id="LJUJ01000010">
    <property type="protein sequence ID" value="KPK63597.1"/>
    <property type="molecule type" value="Genomic_DNA"/>
</dbReference>
<keyword evidence="1" id="KW-0812">Transmembrane</keyword>
<reference evidence="2 3" key="1">
    <citation type="journal article" date="2015" name="Microbiome">
        <title>Genomic resolution of linkages in carbon, nitrogen, and sulfur cycling among widespread estuary sediment bacteria.</title>
        <authorList>
            <person name="Baker B.J."/>
            <person name="Lazar C.S."/>
            <person name="Teske A.P."/>
            <person name="Dick G.J."/>
        </authorList>
    </citation>
    <scope>NUCLEOTIDE SEQUENCE [LARGE SCALE GENOMIC DNA]</scope>
    <source>
        <strain evidence="2">SM23_42</strain>
    </source>
</reference>
<gene>
    <name evidence="2" type="ORF">AMJ83_06110</name>
</gene>
<feature type="transmembrane region" description="Helical" evidence="1">
    <location>
        <begin position="65"/>
        <end position="88"/>
    </location>
</feature>
<protein>
    <recommendedName>
        <fullName evidence="4">Steroid 5-alpha reductase C-terminal domain-containing protein</fullName>
    </recommendedName>
</protein>
<sequence>MDTPWYARLFYVPILNFLVSWILSLVIQAKRMGFPEMSAPIRIANLVSFVGGCVLLWFVPFRINAAFWIGVGIIVVGQVIFGLGYSAMREHPEQKRIVVDWGIYGFSRHSHIIACIIVLLGTIIMGWNIRSTMYLIVWIYFLMYIVFTHYAILYEEKRNVVKFGQEYEDYMKRVLRYFF</sequence>
<dbReference type="STRING" id="1703779.AMJ83_06110"/>
<name>A0A0S8FVC5_UNCW3</name>
<keyword evidence="1" id="KW-1133">Transmembrane helix</keyword>
<feature type="transmembrane region" description="Helical" evidence="1">
    <location>
        <begin position="109"/>
        <end position="129"/>
    </location>
</feature>
<evidence type="ECO:0000313" key="3">
    <source>
        <dbReference type="Proteomes" id="UP000051373"/>
    </source>
</evidence>
<feature type="transmembrane region" description="Helical" evidence="1">
    <location>
        <begin position="39"/>
        <end position="59"/>
    </location>
</feature>
<evidence type="ECO:0000313" key="2">
    <source>
        <dbReference type="EMBL" id="KPK63597.1"/>
    </source>
</evidence>
<feature type="transmembrane region" description="Helical" evidence="1">
    <location>
        <begin position="135"/>
        <end position="153"/>
    </location>
</feature>
<evidence type="ECO:0000256" key="1">
    <source>
        <dbReference type="SAM" id="Phobius"/>
    </source>
</evidence>
<dbReference type="Gene3D" id="1.20.120.1630">
    <property type="match status" value="1"/>
</dbReference>
<accession>A0A0S8FVC5</accession>
<dbReference type="AlphaFoldDB" id="A0A0S8FVC5"/>
<keyword evidence="1" id="KW-0472">Membrane</keyword>
<feature type="transmembrane region" description="Helical" evidence="1">
    <location>
        <begin position="6"/>
        <end position="27"/>
    </location>
</feature>
<organism evidence="2 3">
    <name type="scientific">candidate division WOR_3 bacterium SM23_42</name>
    <dbReference type="NCBI Taxonomy" id="1703779"/>
    <lineage>
        <taxon>Bacteria</taxon>
        <taxon>Bacteria division WOR-3</taxon>
    </lineage>
</organism>
<comment type="caution">
    <text evidence="2">The sequence shown here is derived from an EMBL/GenBank/DDBJ whole genome shotgun (WGS) entry which is preliminary data.</text>
</comment>